<proteinExistence type="predicted"/>
<accession>A0ABT4QTG2</accession>
<sequence>MTSATIADLVRAGRRSSLAGRDSELRLLRQVTAPGGPIVVYLHGPAGIGKTALVSALEATLREDDGVRGLKIAAGSVEPTPSTILAAMGRALGNEVTRTVADLADALTSIKETTVVMIDDVDTWRLASSWLRVELFPALPASTRFVLAGTAVPPPAWSSDYGRYFVDIKLGALPRSQSDAVVAAAGLSPETAERIWALTGGHPLGLHMAIHAARTGSLGTTRDAGELANAVLNAIGDTQLRRAVEACAIVRRANRALVSAILQTEEPVQLSLLEAVEALPFATRDAEGIYIAEPVRRAIVDWMSGVEAERYQLWRKIAADWIVKRLRSSGRSGRWRHMADLLHLLEQPALRNAFFPPEAEAPPVEAARADDFQQILDIVDLRDGSDERARIEAWIQHLPHRFSVARGPDGEVLAFYLFTRQDDPHDGLGALDPLFGAWQTHLAANPVNGEVLFIRQISGRATEAHEAGRIACILDLKRNYIERWGMARIYCYAFAGDRELLHRLGFRSLQEAPTDMPATMVLEVPGGDMIGWVSALVDAGPTGMVDSDNLDFARDRREVVVEGHAVELTRLEAQVLGELIDRAPAVVRREDLIERIWRRTYVGSNVVDTVVRTLRKKLGSRRDCIQTVPKAGYRYVQPGTSAASTLPIVAKLDGLEDRIESMPG</sequence>
<dbReference type="InterPro" id="IPR041664">
    <property type="entry name" value="AAA_16"/>
</dbReference>
<dbReference type="InterPro" id="IPR036388">
    <property type="entry name" value="WH-like_DNA-bd_sf"/>
</dbReference>
<dbReference type="PROSITE" id="PS51755">
    <property type="entry name" value="OMPR_PHOB"/>
    <property type="match status" value="1"/>
</dbReference>
<dbReference type="InterPro" id="IPR027417">
    <property type="entry name" value="P-loop_NTPase"/>
</dbReference>
<gene>
    <name evidence="4" type="ORF">OOJ09_11650</name>
</gene>
<dbReference type="InterPro" id="IPR001867">
    <property type="entry name" value="OmpR/PhoB-type_DNA-bd"/>
</dbReference>
<keyword evidence="1 2" id="KW-0238">DNA-binding</keyword>
<dbReference type="Gene3D" id="3.40.50.300">
    <property type="entry name" value="P-loop containing nucleotide triphosphate hydrolases"/>
    <property type="match status" value="1"/>
</dbReference>
<dbReference type="Gene3D" id="1.10.10.10">
    <property type="entry name" value="Winged helix-like DNA-binding domain superfamily/Winged helix DNA-binding domain"/>
    <property type="match status" value="1"/>
</dbReference>
<dbReference type="SUPFAM" id="SSF52540">
    <property type="entry name" value="P-loop containing nucleoside triphosphate hydrolases"/>
    <property type="match status" value="1"/>
</dbReference>
<comment type="caution">
    <text evidence="4">The sequence shown here is derived from an EMBL/GenBank/DDBJ whole genome shotgun (WGS) entry which is preliminary data.</text>
</comment>
<keyword evidence="5" id="KW-1185">Reference proteome</keyword>
<feature type="DNA-binding region" description="OmpR/PhoB-type" evidence="2">
    <location>
        <begin position="542"/>
        <end position="637"/>
    </location>
</feature>
<dbReference type="InterPro" id="IPR016032">
    <property type="entry name" value="Sig_transdc_resp-reg_C-effctor"/>
</dbReference>
<evidence type="ECO:0000256" key="2">
    <source>
        <dbReference type="PROSITE-ProRule" id="PRU01091"/>
    </source>
</evidence>
<dbReference type="Proteomes" id="UP001152178">
    <property type="component" value="Unassembled WGS sequence"/>
</dbReference>
<evidence type="ECO:0000313" key="5">
    <source>
        <dbReference type="Proteomes" id="UP001152178"/>
    </source>
</evidence>
<protein>
    <submittedName>
        <fullName evidence="4">Winged helix-turn-helix domain-containing protein</fullName>
    </submittedName>
</protein>
<evidence type="ECO:0000256" key="1">
    <source>
        <dbReference type="ARBA" id="ARBA00023125"/>
    </source>
</evidence>
<dbReference type="Pfam" id="PF00486">
    <property type="entry name" value="Trans_reg_C"/>
    <property type="match status" value="1"/>
</dbReference>
<evidence type="ECO:0000313" key="4">
    <source>
        <dbReference type="EMBL" id="MCZ8544838.1"/>
    </source>
</evidence>
<dbReference type="RefSeq" id="WP_269905357.1">
    <property type="nucleotide sequence ID" value="NZ_JAPFQA010000004.1"/>
</dbReference>
<organism evidence="4 5">
    <name type="scientific">Mesorhizobium qingshengii</name>
    <dbReference type="NCBI Taxonomy" id="1165689"/>
    <lineage>
        <taxon>Bacteria</taxon>
        <taxon>Pseudomonadati</taxon>
        <taxon>Pseudomonadota</taxon>
        <taxon>Alphaproteobacteria</taxon>
        <taxon>Hyphomicrobiales</taxon>
        <taxon>Phyllobacteriaceae</taxon>
        <taxon>Mesorhizobium</taxon>
    </lineage>
</organism>
<dbReference type="CDD" id="cd00383">
    <property type="entry name" value="trans_reg_C"/>
    <property type="match status" value="1"/>
</dbReference>
<reference evidence="4" key="1">
    <citation type="submission" date="2022-11" db="EMBL/GenBank/DDBJ databases">
        <authorList>
            <person name="Coimbra C."/>
        </authorList>
    </citation>
    <scope>NUCLEOTIDE SEQUENCE</scope>
    <source>
        <strain evidence="4">Jales19</strain>
    </source>
</reference>
<name>A0ABT4QTG2_9HYPH</name>
<feature type="domain" description="OmpR/PhoB-type" evidence="3">
    <location>
        <begin position="542"/>
        <end position="637"/>
    </location>
</feature>
<dbReference type="EMBL" id="JAPFQA010000004">
    <property type="protein sequence ID" value="MCZ8544838.1"/>
    <property type="molecule type" value="Genomic_DNA"/>
</dbReference>
<dbReference type="SMART" id="SM00862">
    <property type="entry name" value="Trans_reg_C"/>
    <property type="match status" value="1"/>
</dbReference>
<dbReference type="Pfam" id="PF13191">
    <property type="entry name" value="AAA_16"/>
    <property type="match status" value="1"/>
</dbReference>
<dbReference type="SUPFAM" id="SSF46894">
    <property type="entry name" value="C-terminal effector domain of the bipartite response regulators"/>
    <property type="match status" value="1"/>
</dbReference>
<evidence type="ECO:0000259" key="3">
    <source>
        <dbReference type="PROSITE" id="PS51755"/>
    </source>
</evidence>